<dbReference type="InterPro" id="IPR015943">
    <property type="entry name" value="WD40/YVTN_repeat-like_dom_sf"/>
</dbReference>
<dbReference type="WBParaSite" id="jg24745">
    <property type="protein sequence ID" value="jg24745"/>
    <property type="gene ID" value="jg24745"/>
</dbReference>
<feature type="repeat" description="WD" evidence="8">
    <location>
        <begin position="303"/>
        <end position="337"/>
    </location>
</feature>
<dbReference type="InterPro" id="IPR001680">
    <property type="entry name" value="WD40_rpt"/>
</dbReference>
<dbReference type="PROSITE" id="PS00678">
    <property type="entry name" value="WD_REPEATS_1"/>
    <property type="match status" value="1"/>
</dbReference>
<dbReference type="InterPro" id="IPR027525">
    <property type="entry name" value="eIF3i"/>
</dbReference>
<evidence type="ECO:0000256" key="8">
    <source>
        <dbReference type="PROSITE-ProRule" id="PRU00221"/>
    </source>
</evidence>
<name>A0A915DXK8_9BILA</name>
<evidence type="ECO:0000256" key="5">
    <source>
        <dbReference type="ARBA" id="ARBA00022917"/>
    </source>
</evidence>
<feature type="repeat" description="WD" evidence="8">
    <location>
        <begin position="64"/>
        <end position="105"/>
    </location>
</feature>
<evidence type="ECO:0000256" key="3">
    <source>
        <dbReference type="ARBA" id="ARBA00022574"/>
    </source>
</evidence>
<dbReference type="Proteomes" id="UP000887574">
    <property type="component" value="Unplaced"/>
</dbReference>
<dbReference type="PANTHER" id="PTHR19877:SF1">
    <property type="entry name" value="EUKARYOTIC TRANSLATION INITIATION FACTOR 3 SUBUNIT I"/>
    <property type="match status" value="1"/>
</dbReference>
<dbReference type="Pfam" id="PF24805">
    <property type="entry name" value="EIF3I"/>
    <property type="match status" value="1"/>
</dbReference>
<protein>
    <recommendedName>
        <fullName evidence="7">Serine-threonine kinase receptor-associated protein</fullName>
    </recommendedName>
</protein>
<evidence type="ECO:0000313" key="9">
    <source>
        <dbReference type="Proteomes" id="UP000887574"/>
    </source>
</evidence>
<organism evidence="9 10">
    <name type="scientific">Ditylenchus dipsaci</name>
    <dbReference type="NCBI Taxonomy" id="166011"/>
    <lineage>
        <taxon>Eukaryota</taxon>
        <taxon>Metazoa</taxon>
        <taxon>Ecdysozoa</taxon>
        <taxon>Nematoda</taxon>
        <taxon>Chromadorea</taxon>
        <taxon>Rhabditida</taxon>
        <taxon>Tylenchina</taxon>
        <taxon>Tylenchomorpha</taxon>
        <taxon>Sphaerularioidea</taxon>
        <taxon>Anguinidae</taxon>
        <taxon>Anguininae</taxon>
        <taxon>Ditylenchus</taxon>
    </lineage>
</organism>
<evidence type="ECO:0000256" key="2">
    <source>
        <dbReference type="ARBA" id="ARBA00022540"/>
    </source>
</evidence>
<dbReference type="SUPFAM" id="SSF50978">
    <property type="entry name" value="WD40 repeat-like"/>
    <property type="match status" value="1"/>
</dbReference>
<evidence type="ECO:0000256" key="7">
    <source>
        <dbReference type="ARBA" id="ARBA00040390"/>
    </source>
</evidence>
<comment type="similarity">
    <text evidence="6">Belongs to the WD repeat STRAP family.</text>
</comment>
<dbReference type="GO" id="GO:0071541">
    <property type="term" value="C:eukaryotic translation initiation factor 3 complex, eIF3m"/>
    <property type="evidence" value="ECO:0007669"/>
    <property type="project" value="TreeGrafter"/>
</dbReference>
<dbReference type="PANTHER" id="PTHR19877">
    <property type="entry name" value="EUKARYOTIC TRANSLATION INITIATION FACTOR 3 SUBUNIT I"/>
    <property type="match status" value="1"/>
</dbReference>
<dbReference type="InterPro" id="IPR036322">
    <property type="entry name" value="WD40_repeat_dom_sf"/>
</dbReference>
<keyword evidence="3 8" id="KW-0853">WD repeat</keyword>
<proteinExistence type="inferred from homology"/>
<dbReference type="GO" id="GO:0002183">
    <property type="term" value="P:cytoplasmic translational initiation"/>
    <property type="evidence" value="ECO:0007669"/>
    <property type="project" value="TreeGrafter"/>
</dbReference>
<sequence length="347" mass="38007">MQPHKSKEPKKIIAVQNASTFSDGSRSSSYSRQVESRWDLLFTASKGKSICVWYLDNGERIGTYGGHDGAIWDIDVTWDTQTLISAGADSSVKVWDVEHGLCLNDINTQPCPARSVSLSYSGNLAAVTTSRVGQTPASICVMDLREAGSKGSGASYLFRELVETPSEACVFTNLDDVVVFGYSDGSLAQYDLRQPETFLNFSNPHNGRITDLQLSDDRSANKGFIISSSADKTAQLHNARDLMELKKYRSGRPVNSAAISPVRDHIVLGGGEEARSVTQTAASSGQFEAKLYHLVYEEEFARFKGHFGPINSIAFNPTGNVVVTGGEDGLVRIQELDQEYLDFDFDY</sequence>
<dbReference type="Gene3D" id="2.130.10.10">
    <property type="entry name" value="YVTN repeat-like/Quinoprotein amine dehydrogenase"/>
    <property type="match status" value="1"/>
</dbReference>
<accession>A0A915DXK8</accession>
<dbReference type="SMART" id="SM00320">
    <property type="entry name" value="WD40"/>
    <property type="match status" value="4"/>
</dbReference>
<evidence type="ECO:0000313" key="10">
    <source>
        <dbReference type="WBParaSite" id="jg24745"/>
    </source>
</evidence>
<dbReference type="InterPro" id="IPR019775">
    <property type="entry name" value="WD40_repeat_CS"/>
</dbReference>
<keyword evidence="2" id="KW-0396">Initiation factor</keyword>
<keyword evidence="5" id="KW-0648">Protein biosynthesis</keyword>
<dbReference type="AlphaFoldDB" id="A0A915DXK8"/>
<dbReference type="PROSITE" id="PS50294">
    <property type="entry name" value="WD_REPEATS_REGION"/>
    <property type="match status" value="2"/>
</dbReference>
<dbReference type="GO" id="GO:0003723">
    <property type="term" value="F:RNA binding"/>
    <property type="evidence" value="ECO:0007669"/>
    <property type="project" value="TreeGrafter"/>
</dbReference>
<dbReference type="PROSITE" id="PS50082">
    <property type="entry name" value="WD_REPEATS_2"/>
    <property type="match status" value="2"/>
</dbReference>
<evidence type="ECO:0000256" key="1">
    <source>
        <dbReference type="ARBA" id="ARBA00022490"/>
    </source>
</evidence>
<keyword evidence="9" id="KW-1185">Reference proteome</keyword>
<evidence type="ECO:0000256" key="4">
    <source>
        <dbReference type="ARBA" id="ARBA00022737"/>
    </source>
</evidence>
<keyword evidence="4" id="KW-0677">Repeat</keyword>
<keyword evidence="1" id="KW-0963">Cytoplasm</keyword>
<reference evidence="10" key="1">
    <citation type="submission" date="2022-11" db="UniProtKB">
        <authorList>
            <consortium name="WormBaseParasite"/>
        </authorList>
    </citation>
    <scope>IDENTIFICATION</scope>
</reference>
<evidence type="ECO:0000256" key="6">
    <source>
        <dbReference type="ARBA" id="ARBA00038394"/>
    </source>
</evidence>
<dbReference type="GO" id="GO:0003743">
    <property type="term" value="F:translation initiation factor activity"/>
    <property type="evidence" value="ECO:0007669"/>
    <property type="project" value="UniProtKB-KW"/>
</dbReference>